<comment type="cofactor">
    <cofactor evidence="1">
        <name>FAD</name>
        <dbReference type="ChEBI" id="CHEBI:57692"/>
    </cofactor>
</comment>
<evidence type="ECO:0000313" key="8">
    <source>
        <dbReference type="EMBL" id="ETS86361.1"/>
    </source>
</evidence>
<dbReference type="STRING" id="1229662.W3XM71"/>
<dbReference type="InterPro" id="IPR036318">
    <property type="entry name" value="FAD-bd_PCMH-like_sf"/>
</dbReference>
<keyword evidence="6" id="KW-0732">Signal</keyword>
<dbReference type="Gene3D" id="3.40.462.20">
    <property type="match status" value="1"/>
</dbReference>
<evidence type="ECO:0000256" key="5">
    <source>
        <dbReference type="ARBA" id="ARBA00023002"/>
    </source>
</evidence>
<dbReference type="KEGG" id="pfy:PFICI_00189"/>
<dbReference type="GeneID" id="19265202"/>
<keyword evidence="4" id="KW-0274">FAD</keyword>
<evidence type="ECO:0000256" key="3">
    <source>
        <dbReference type="ARBA" id="ARBA00022630"/>
    </source>
</evidence>
<feature type="chain" id="PRO_5012768342" description="FAD-binding PCMH-type domain-containing protein" evidence="6">
    <location>
        <begin position="16"/>
        <end position="591"/>
    </location>
</feature>
<dbReference type="OMA" id="THWPSAG"/>
<dbReference type="SUPFAM" id="SSF56176">
    <property type="entry name" value="FAD-binding/transporter-associated domain-like"/>
    <property type="match status" value="1"/>
</dbReference>
<dbReference type="RefSeq" id="XP_007826961.1">
    <property type="nucleotide sequence ID" value="XM_007828770.1"/>
</dbReference>
<evidence type="ECO:0000256" key="4">
    <source>
        <dbReference type="ARBA" id="ARBA00022827"/>
    </source>
</evidence>
<evidence type="ECO:0000256" key="1">
    <source>
        <dbReference type="ARBA" id="ARBA00001974"/>
    </source>
</evidence>
<dbReference type="GO" id="GO:0071949">
    <property type="term" value="F:FAD binding"/>
    <property type="evidence" value="ECO:0007669"/>
    <property type="project" value="InterPro"/>
</dbReference>
<dbReference type="InterPro" id="IPR006094">
    <property type="entry name" value="Oxid_FAD_bind_N"/>
</dbReference>
<evidence type="ECO:0000313" key="9">
    <source>
        <dbReference type="Proteomes" id="UP000030651"/>
    </source>
</evidence>
<name>W3XM71_PESFW</name>
<dbReference type="OrthoDB" id="9983560at2759"/>
<keyword evidence="9" id="KW-1185">Reference proteome</keyword>
<dbReference type="Proteomes" id="UP000030651">
    <property type="component" value="Unassembled WGS sequence"/>
</dbReference>
<keyword evidence="3" id="KW-0285">Flavoprotein</keyword>
<dbReference type="InterPro" id="IPR012951">
    <property type="entry name" value="BBE"/>
</dbReference>
<evidence type="ECO:0000256" key="2">
    <source>
        <dbReference type="ARBA" id="ARBA00005466"/>
    </source>
</evidence>
<gene>
    <name evidence="8" type="ORF">PFICI_00189</name>
</gene>
<dbReference type="AlphaFoldDB" id="W3XM71"/>
<dbReference type="PROSITE" id="PS51387">
    <property type="entry name" value="FAD_PCMH"/>
    <property type="match status" value="1"/>
</dbReference>
<sequence length="591" mass="62882">MIYLVFITFLVGALGQSSCKLTPSDDSWPNVAEWATLNDTIDGTLIQTRPAASSCYDGNPFNSSLSCDFVESNWTSSAFHASIPESVDYPIFANNSCLPPGATGYNTSLLGCHISGFPLFVVNATNAQQISTAVAWAAARDIRVVVKGTGHDLNGRSAGAYALSIWTHNLKTIQYQNGWQVPGGGVDDVFIVGSGNNWGEITTAAAAVGRVCISGQDATVGLGGFIQAGGHGPLSSHYGLSADNLYQATVVLASGEILVANEVENPELLWAIRGGGPGQFGIVTEYVLRSHPIPETVVEATITMSLAANSTAYNSTWAGLAAFMKSLPDSMDAGLTGNGYARSTPSQISGLSMTYFGYNMTTENITSLLEPVRSSILAQGLNSSLEVTMSEPTLYPSYMDFFNYLQSTASGAGAASLVSSRVLGRADLSDLSTCRLQYHLRQVMQGQVEGSGSMLVIGLQGGKGPAEVEDRMRGALNPAWRTGYVHSIVTGSSLDLTIPPQDALEAAAAWTEEVKETAWREWAPTAGAYINEANPYSSSFAQDFYGENYDRLVELKQKYDPTNTLFALSGIGSDEWDYNLTTGKLCRSTSV</sequence>
<dbReference type="PANTHER" id="PTHR42973">
    <property type="entry name" value="BINDING OXIDOREDUCTASE, PUTATIVE (AFU_ORTHOLOGUE AFUA_1G17690)-RELATED"/>
    <property type="match status" value="1"/>
</dbReference>
<reference evidence="9" key="1">
    <citation type="journal article" date="2015" name="BMC Genomics">
        <title>Genomic and transcriptomic analysis of the endophytic fungus Pestalotiopsis fici reveals its lifestyle and high potential for synthesis of natural products.</title>
        <authorList>
            <person name="Wang X."/>
            <person name="Zhang X."/>
            <person name="Liu L."/>
            <person name="Xiang M."/>
            <person name="Wang W."/>
            <person name="Sun X."/>
            <person name="Che Y."/>
            <person name="Guo L."/>
            <person name="Liu G."/>
            <person name="Guo L."/>
            <person name="Wang C."/>
            <person name="Yin W.B."/>
            <person name="Stadler M."/>
            <person name="Zhang X."/>
            <person name="Liu X."/>
        </authorList>
    </citation>
    <scope>NUCLEOTIDE SEQUENCE [LARGE SCALE GENOMIC DNA]</scope>
    <source>
        <strain evidence="9">W106-1 / CGMCC3.15140</strain>
    </source>
</reference>
<dbReference type="eggNOG" id="ENOG502R4XF">
    <property type="taxonomic scope" value="Eukaryota"/>
</dbReference>
<dbReference type="EMBL" id="KI912109">
    <property type="protein sequence ID" value="ETS86361.1"/>
    <property type="molecule type" value="Genomic_DNA"/>
</dbReference>
<dbReference type="Pfam" id="PF01565">
    <property type="entry name" value="FAD_binding_4"/>
    <property type="match status" value="1"/>
</dbReference>
<dbReference type="InterPro" id="IPR016169">
    <property type="entry name" value="FAD-bd_PCMH_sub2"/>
</dbReference>
<feature type="domain" description="FAD-binding PCMH-type" evidence="7">
    <location>
        <begin position="114"/>
        <end position="293"/>
    </location>
</feature>
<dbReference type="Pfam" id="PF08031">
    <property type="entry name" value="BBE"/>
    <property type="match status" value="1"/>
</dbReference>
<keyword evidence="5" id="KW-0560">Oxidoreductase</keyword>
<proteinExistence type="inferred from homology"/>
<dbReference type="HOGENOM" id="CLU_018354_4_3_1"/>
<dbReference type="PANTHER" id="PTHR42973:SF39">
    <property type="entry name" value="FAD-BINDING PCMH-TYPE DOMAIN-CONTAINING PROTEIN"/>
    <property type="match status" value="1"/>
</dbReference>
<dbReference type="GO" id="GO:0016491">
    <property type="term" value="F:oxidoreductase activity"/>
    <property type="evidence" value="ECO:0007669"/>
    <property type="project" value="UniProtKB-KW"/>
</dbReference>
<dbReference type="Gene3D" id="3.30.465.10">
    <property type="match status" value="1"/>
</dbReference>
<dbReference type="InterPro" id="IPR016166">
    <property type="entry name" value="FAD-bd_PCMH"/>
</dbReference>
<accession>W3XM71</accession>
<feature type="signal peptide" evidence="6">
    <location>
        <begin position="1"/>
        <end position="15"/>
    </location>
</feature>
<comment type="similarity">
    <text evidence="2">Belongs to the oxygen-dependent FAD-linked oxidoreductase family.</text>
</comment>
<evidence type="ECO:0000259" key="7">
    <source>
        <dbReference type="PROSITE" id="PS51387"/>
    </source>
</evidence>
<organism evidence="8 9">
    <name type="scientific">Pestalotiopsis fici (strain W106-1 / CGMCC3.15140)</name>
    <dbReference type="NCBI Taxonomy" id="1229662"/>
    <lineage>
        <taxon>Eukaryota</taxon>
        <taxon>Fungi</taxon>
        <taxon>Dikarya</taxon>
        <taxon>Ascomycota</taxon>
        <taxon>Pezizomycotina</taxon>
        <taxon>Sordariomycetes</taxon>
        <taxon>Xylariomycetidae</taxon>
        <taxon>Amphisphaeriales</taxon>
        <taxon>Sporocadaceae</taxon>
        <taxon>Pestalotiopsis</taxon>
    </lineage>
</organism>
<dbReference type="InParanoid" id="W3XM71"/>
<evidence type="ECO:0000256" key="6">
    <source>
        <dbReference type="SAM" id="SignalP"/>
    </source>
</evidence>
<protein>
    <recommendedName>
        <fullName evidence="7">FAD-binding PCMH-type domain-containing protein</fullName>
    </recommendedName>
</protein>
<dbReference type="InterPro" id="IPR050416">
    <property type="entry name" value="FAD-linked_Oxidoreductase"/>
</dbReference>